<gene>
    <name evidence="1" type="ORF">FRC98_11855</name>
</gene>
<reference evidence="1 2" key="1">
    <citation type="submission" date="2019-08" db="EMBL/GenBank/DDBJ databases">
        <title>Bradymonadales sp. TMQ4.</title>
        <authorList>
            <person name="Liang Q."/>
        </authorList>
    </citation>
    <scope>NUCLEOTIDE SEQUENCE [LARGE SCALE GENOMIC DNA]</scope>
    <source>
        <strain evidence="1 2">TMQ4</strain>
    </source>
</reference>
<name>A0A5C6X463_9DELT</name>
<comment type="caution">
    <text evidence="1">The sequence shown here is derived from an EMBL/GenBank/DDBJ whole genome shotgun (WGS) entry which is preliminary data.</text>
</comment>
<dbReference type="OrthoDB" id="330810at2"/>
<evidence type="ECO:0000313" key="1">
    <source>
        <dbReference type="EMBL" id="TXD36526.1"/>
    </source>
</evidence>
<dbReference type="Pfam" id="PF05973">
    <property type="entry name" value="Gp49"/>
    <property type="match status" value="1"/>
</dbReference>
<organism evidence="1 2">
    <name type="scientific">Lujinxingia vulgaris</name>
    <dbReference type="NCBI Taxonomy" id="2600176"/>
    <lineage>
        <taxon>Bacteria</taxon>
        <taxon>Deltaproteobacteria</taxon>
        <taxon>Bradymonadales</taxon>
        <taxon>Lujinxingiaceae</taxon>
        <taxon>Lujinxingia</taxon>
    </lineage>
</organism>
<protein>
    <submittedName>
        <fullName evidence="1">Addiction module toxin RelE</fullName>
    </submittedName>
</protein>
<dbReference type="InterPro" id="IPR009241">
    <property type="entry name" value="HigB-like"/>
</dbReference>
<accession>A0A5C6X463</accession>
<dbReference type="Proteomes" id="UP000321412">
    <property type="component" value="Unassembled WGS sequence"/>
</dbReference>
<dbReference type="AlphaFoldDB" id="A0A5C6X463"/>
<dbReference type="EMBL" id="VOSM01000005">
    <property type="protein sequence ID" value="TXD36526.1"/>
    <property type="molecule type" value="Genomic_DNA"/>
</dbReference>
<proteinExistence type="predicted"/>
<evidence type="ECO:0000313" key="2">
    <source>
        <dbReference type="Proteomes" id="UP000321412"/>
    </source>
</evidence>
<keyword evidence="2" id="KW-1185">Reference proteome</keyword>
<dbReference type="RefSeq" id="WP_146981654.1">
    <property type="nucleotide sequence ID" value="NZ_VOSM01000005.1"/>
</dbReference>
<sequence length="113" mass="12882">MKTQILVTDEYSEWFGSLDATEKKAVRRVVGMLEQMGVTLPFPYSSSLKNTSHPLRELRVKAKGTQIRVVYGFDPTRNALLLIGATKAGSKRFYEQLISLAEKIWEDFQQETP</sequence>